<dbReference type="Proteomes" id="UP000326598">
    <property type="component" value="Chromosome"/>
</dbReference>
<dbReference type="SUPFAM" id="SSF55048">
    <property type="entry name" value="Probable ACP-binding domain of malonyl-CoA ACP transacylase"/>
    <property type="match status" value="1"/>
</dbReference>
<evidence type="ECO:0000256" key="1">
    <source>
        <dbReference type="ARBA" id="ARBA00022450"/>
    </source>
</evidence>
<dbReference type="Gene3D" id="3.30.70.3290">
    <property type="match status" value="1"/>
</dbReference>
<keyword evidence="4" id="KW-0012">Acyltransferase</keyword>
<dbReference type="GeneID" id="91420849"/>
<dbReference type="GO" id="GO:0006633">
    <property type="term" value="P:fatty acid biosynthetic process"/>
    <property type="evidence" value="ECO:0007669"/>
    <property type="project" value="TreeGrafter"/>
</dbReference>
<dbReference type="EMBL" id="CP023694">
    <property type="protein sequence ID" value="QEV28444.1"/>
    <property type="molecule type" value="Genomic_DNA"/>
</dbReference>
<dbReference type="InterPro" id="IPR014043">
    <property type="entry name" value="Acyl_transferase_dom"/>
</dbReference>
<dbReference type="RefSeq" id="WP_150483564.1">
    <property type="nucleotide sequence ID" value="NZ_BMTB01000002.1"/>
</dbReference>
<dbReference type="SMART" id="SM00827">
    <property type="entry name" value="PKS_AT"/>
    <property type="match status" value="1"/>
</dbReference>
<name>A0A5J6IAS4_STRC4</name>
<dbReference type="AlphaFoldDB" id="A0A5J6IAS4"/>
<dbReference type="Gene3D" id="3.30.70.250">
    <property type="entry name" value="Malonyl-CoA ACP transacylase, ACP-binding"/>
    <property type="match status" value="1"/>
</dbReference>
<dbReference type="SUPFAM" id="SSF52151">
    <property type="entry name" value="FabD/lysophospholipase-like"/>
    <property type="match status" value="1"/>
</dbReference>
<dbReference type="InterPro" id="IPR016035">
    <property type="entry name" value="Acyl_Trfase/lysoPLipase"/>
</dbReference>
<keyword evidence="2" id="KW-0597">Phosphoprotein</keyword>
<reference evidence="4 5" key="1">
    <citation type="submission" date="2017-09" db="EMBL/GenBank/DDBJ databases">
        <authorList>
            <person name="Lee N."/>
            <person name="Cho B.-K."/>
        </authorList>
    </citation>
    <scope>NUCLEOTIDE SEQUENCE [LARGE SCALE GENOMIC DNA]</scope>
    <source>
        <strain evidence="4 5">ATCC 13740</strain>
    </source>
</reference>
<proteinExistence type="predicted"/>
<dbReference type="GO" id="GO:0005886">
    <property type="term" value="C:plasma membrane"/>
    <property type="evidence" value="ECO:0007669"/>
    <property type="project" value="TreeGrafter"/>
</dbReference>
<gene>
    <name evidence="4" type="ORF">CP976_32900</name>
</gene>
<dbReference type="InterPro" id="IPR001227">
    <property type="entry name" value="Ac_transferase_dom_sf"/>
</dbReference>
<accession>A0A5J6IAS4</accession>
<keyword evidence="1" id="KW-0596">Phosphopantetheine</keyword>
<dbReference type="Pfam" id="PF00698">
    <property type="entry name" value="Acyl_transf_1"/>
    <property type="match status" value="1"/>
</dbReference>
<dbReference type="KEGG" id="scoe:CP976_32900"/>
<dbReference type="GO" id="GO:0005737">
    <property type="term" value="C:cytoplasm"/>
    <property type="evidence" value="ECO:0007669"/>
    <property type="project" value="TreeGrafter"/>
</dbReference>
<dbReference type="PANTHER" id="PTHR43775">
    <property type="entry name" value="FATTY ACID SYNTHASE"/>
    <property type="match status" value="1"/>
</dbReference>
<keyword evidence="4" id="KW-0808">Transferase</keyword>
<evidence type="ECO:0000313" key="5">
    <source>
        <dbReference type="Proteomes" id="UP000326598"/>
    </source>
</evidence>
<dbReference type="GO" id="GO:0071770">
    <property type="term" value="P:DIM/DIP cell wall layer assembly"/>
    <property type="evidence" value="ECO:0007669"/>
    <property type="project" value="TreeGrafter"/>
</dbReference>
<evidence type="ECO:0000256" key="2">
    <source>
        <dbReference type="ARBA" id="ARBA00022553"/>
    </source>
</evidence>
<organism evidence="4 5">
    <name type="scientific">Streptomyces coeruleorubidus</name>
    <dbReference type="NCBI Taxonomy" id="116188"/>
    <lineage>
        <taxon>Bacteria</taxon>
        <taxon>Bacillati</taxon>
        <taxon>Actinomycetota</taxon>
        <taxon>Actinomycetes</taxon>
        <taxon>Kitasatosporales</taxon>
        <taxon>Streptomycetaceae</taxon>
        <taxon>Streptomyces</taxon>
    </lineage>
</organism>
<feature type="domain" description="Malonyl-CoA:ACP transacylase (MAT)" evidence="3">
    <location>
        <begin position="9"/>
        <end position="308"/>
    </location>
</feature>
<evidence type="ECO:0000259" key="3">
    <source>
        <dbReference type="SMART" id="SM00827"/>
    </source>
</evidence>
<dbReference type="InterPro" id="IPR016036">
    <property type="entry name" value="Malonyl_transacylase_ACP-bd"/>
</dbReference>
<protein>
    <submittedName>
        <fullName evidence="4">Acyltransferase domain-containing protein</fullName>
    </submittedName>
</protein>
<dbReference type="GO" id="GO:0004312">
    <property type="term" value="F:fatty acid synthase activity"/>
    <property type="evidence" value="ECO:0007669"/>
    <property type="project" value="TreeGrafter"/>
</dbReference>
<dbReference type="InterPro" id="IPR050091">
    <property type="entry name" value="PKS_NRPS_Biosynth_Enz"/>
</dbReference>
<evidence type="ECO:0000313" key="4">
    <source>
        <dbReference type="EMBL" id="QEV28444.1"/>
    </source>
</evidence>
<dbReference type="PANTHER" id="PTHR43775:SF37">
    <property type="entry name" value="SI:DKEY-61P9.11"/>
    <property type="match status" value="1"/>
</dbReference>
<dbReference type="Gene3D" id="3.40.366.10">
    <property type="entry name" value="Malonyl-Coenzyme A Acyl Carrier Protein, domain 2"/>
    <property type="match status" value="1"/>
</dbReference>
<sequence>MDVPAILLMFPGQGSQHPRMAVGLYGSEPAFTAAMDEVFDAYDAAGDSEGGRLRADWLSDHPAVPLDHVTRSQPLLFAVDYSLGRMVMATTGRPWALLGHSVGEMAAAALAGVFTLRDAAGLLLDRVRRLAQAPPGGMLAVAAGEDVLGPYLGDGEVVVAAVNSPRQTILAGPVASLAGVARALREAGLTCREVPSLTAFHSPMLAPYAAGAAERFASTRVAAPSIPLRSGYRPGAVTGQLAADPSYWAGHPVETVRFWPALDAMLGSRTGVVCLETGPGQGLSTIARRHPTVRSGKNSVVPLLPPRAGTAEVDRASVAAALAAVREQGTVLSGRPGR</sequence>